<name>A0A4Q9PT00_9APHY</name>
<dbReference type="EMBL" id="ML145136">
    <property type="protein sequence ID" value="TBU57474.1"/>
    <property type="molecule type" value="Genomic_DNA"/>
</dbReference>
<protein>
    <submittedName>
        <fullName evidence="1">Uncharacterized protein</fullName>
    </submittedName>
</protein>
<gene>
    <name evidence="1" type="ORF">BD310DRAFT_821341</name>
</gene>
<dbReference type="AlphaFoldDB" id="A0A4Q9PT00"/>
<evidence type="ECO:0000313" key="1">
    <source>
        <dbReference type="EMBL" id="TBU57474.1"/>
    </source>
</evidence>
<accession>A0A4Q9PT00</accession>
<organism evidence="1 2">
    <name type="scientific">Dichomitus squalens</name>
    <dbReference type="NCBI Taxonomy" id="114155"/>
    <lineage>
        <taxon>Eukaryota</taxon>
        <taxon>Fungi</taxon>
        <taxon>Dikarya</taxon>
        <taxon>Basidiomycota</taxon>
        <taxon>Agaricomycotina</taxon>
        <taxon>Agaricomycetes</taxon>
        <taxon>Polyporales</taxon>
        <taxon>Polyporaceae</taxon>
        <taxon>Dichomitus</taxon>
    </lineage>
</organism>
<evidence type="ECO:0000313" key="2">
    <source>
        <dbReference type="Proteomes" id="UP000292082"/>
    </source>
</evidence>
<sequence length="93" mass="10104">MARSAVHGHTLMNFEGFADKGKVLLCCNPARHQQNDRLQLRVAPRYGQRVEQVRVNATGHVRADAGGRGVCTRAARGLRDVAGMVDGHPGEVM</sequence>
<reference evidence="1 2" key="1">
    <citation type="submission" date="2019-01" db="EMBL/GenBank/DDBJ databases">
        <title>Draft genome sequences of three monokaryotic isolates of the white-rot basidiomycete fungus Dichomitus squalens.</title>
        <authorList>
            <consortium name="DOE Joint Genome Institute"/>
            <person name="Lopez S.C."/>
            <person name="Andreopoulos B."/>
            <person name="Pangilinan J."/>
            <person name="Lipzen A."/>
            <person name="Riley R."/>
            <person name="Ahrendt S."/>
            <person name="Ng V."/>
            <person name="Barry K."/>
            <person name="Daum C."/>
            <person name="Grigoriev I.V."/>
            <person name="Hilden K.S."/>
            <person name="Makela M.R."/>
            <person name="de Vries R.P."/>
        </authorList>
    </citation>
    <scope>NUCLEOTIDE SEQUENCE [LARGE SCALE GENOMIC DNA]</scope>
    <source>
        <strain evidence="1 2">CBS 464.89</strain>
    </source>
</reference>
<dbReference type="Proteomes" id="UP000292082">
    <property type="component" value="Unassembled WGS sequence"/>
</dbReference>
<keyword evidence="2" id="KW-1185">Reference proteome</keyword>
<proteinExistence type="predicted"/>